<reference evidence="1 2" key="1">
    <citation type="submission" date="2016-11" db="EMBL/GenBank/DDBJ databases">
        <authorList>
            <person name="Jaros S."/>
            <person name="Januszkiewicz K."/>
            <person name="Wedrychowicz H."/>
        </authorList>
    </citation>
    <scope>NUCLEOTIDE SEQUENCE [LARGE SCALE GENOMIC DNA]</scope>
    <source>
        <strain evidence="1 2">Con a/3</strain>
    </source>
</reference>
<accession>A0A1V3GCI9</accession>
<organism evidence="1 2">
    <name type="scientific">Fictibacillus arsenicus</name>
    <dbReference type="NCBI Taxonomy" id="255247"/>
    <lineage>
        <taxon>Bacteria</taxon>
        <taxon>Bacillati</taxon>
        <taxon>Bacillota</taxon>
        <taxon>Bacilli</taxon>
        <taxon>Bacillales</taxon>
        <taxon>Fictibacillaceae</taxon>
        <taxon>Fictibacillus</taxon>
    </lineage>
</organism>
<evidence type="ECO:0000313" key="2">
    <source>
        <dbReference type="Proteomes" id="UP000188597"/>
    </source>
</evidence>
<name>A0A1V3GCI9_9BACL</name>
<evidence type="ECO:0000313" key="1">
    <source>
        <dbReference type="EMBL" id="OOE14583.1"/>
    </source>
</evidence>
<proteinExistence type="predicted"/>
<dbReference type="Pfam" id="PF26162">
    <property type="entry name" value="YwzD"/>
    <property type="match status" value="1"/>
</dbReference>
<dbReference type="InterPro" id="IPR058930">
    <property type="entry name" value="YwzD"/>
</dbReference>
<dbReference type="Proteomes" id="UP000188597">
    <property type="component" value="Unassembled WGS sequence"/>
</dbReference>
<protein>
    <submittedName>
        <fullName evidence="1">Uncharacterized protein</fullName>
    </submittedName>
</protein>
<dbReference type="RefSeq" id="WP_077360351.1">
    <property type="nucleotide sequence ID" value="NZ_MQMF01000001.1"/>
</dbReference>
<gene>
    <name evidence="1" type="ORF">UN64_05165</name>
</gene>
<sequence>MNLFEKLTQDQLKNILMDVQQKGENLQIHGAQEMINELKKQIIGSLNQDYWEIERYEESV</sequence>
<dbReference type="AlphaFoldDB" id="A0A1V3GCI9"/>
<dbReference type="EMBL" id="MQMF01000001">
    <property type="protein sequence ID" value="OOE14583.1"/>
    <property type="molecule type" value="Genomic_DNA"/>
</dbReference>
<comment type="caution">
    <text evidence="1">The sequence shown here is derived from an EMBL/GenBank/DDBJ whole genome shotgun (WGS) entry which is preliminary data.</text>
</comment>